<dbReference type="GO" id="GO:0032259">
    <property type="term" value="P:methylation"/>
    <property type="evidence" value="ECO:0007669"/>
    <property type="project" value="UniProtKB-KW"/>
</dbReference>
<dbReference type="PANTHER" id="PTHR46015">
    <property type="entry name" value="ZGC:172121"/>
    <property type="match status" value="1"/>
</dbReference>
<sequence length="297" mass="31741">MQEFRVDRPLVLDGGLATELEAMGHELADALWSARLLADAPEEIVAAHAAFYRAGADIATTASYQASYEGFAERGLDRAGAERLLRRSVELARLAGEVEPGENRWVAASIGPYGATLADGSEYRGDYGLTKHELREFHMPRLETLADAAPDILALETIPDVEEAEVLVEAVAGLGVPAWLSFTVDGDRTRAGQPLADAFAMAGSDAIHAIGINCSNPEDVLPALETARAATEKPLVAYPNSGEGWDAEQHAWTGDPRLSPRQARQWRAAGAMLVGGCCRVRPEDITAVAEALLDPES</sequence>
<name>A0A4R4US56_9PSEU</name>
<keyword evidence="3 5" id="KW-0479">Metal-binding</keyword>
<dbReference type="NCBIfam" id="NF007020">
    <property type="entry name" value="PRK09485.1"/>
    <property type="match status" value="1"/>
</dbReference>
<feature type="binding site" evidence="5 6">
    <location>
        <position position="277"/>
    </location>
    <ligand>
        <name>Zn(2+)</name>
        <dbReference type="ChEBI" id="CHEBI:29105"/>
    </ligand>
</feature>
<dbReference type="GO" id="GO:0009086">
    <property type="term" value="P:methionine biosynthetic process"/>
    <property type="evidence" value="ECO:0007669"/>
    <property type="project" value="InterPro"/>
</dbReference>
<dbReference type="Gene3D" id="3.20.20.330">
    <property type="entry name" value="Homocysteine-binding-like domain"/>
    <property type="match status" value="1"/>
</dbReference>
<feature type="binding site" evidence="5 6">
    <location>
        <position position="214"/>
    </location>
    <ligand>
        <name>Zn(2+)</name>
        <dbReference type="ChEBI" id="CHEBI:29105"/>
    </ligand>
</feature>
<dbReference type="PIRSF" id="PIRSF037505">
    <property type="entry name" value="Betaine_HMT"/>
    <property type="match status" value="1"/>
</dbReference>
<evidence type="ECO:0000256" key="5">
    <source>
        <dbReference type="PIRSR" id="PIRSR037505-2"/>
    </source>
</evidence>
<dbReference type="AlphaFoldDB" id="A0A4R4US56"/>
<evidence type="ECO:0000256" key="6">
    <source>
        <dbReference type="PROSITE-ProRule" id="PRU00333"/>
    </source>
</evidence>
<protein>
    <submittedName>
        <fullName evidence="9">Homocysteine S-methyltransferase</fullName>
        <ecNumber evidence="9">2.1.1.10</ecNumber>
    </submittedName>
</protein>
<dbReference type="Pfam" id="PF02574">
    <property type="entry name" value="S-methyl_trans"/>
    <property type="match status" value="1"/>
</dbReference>
<keyword evidence="2 6" id="KW-0808">Transferase</keyword>
<accession>A0A4R4US56</accession>
<gene>
    <name evidence="9" type="ORF">E1161_06080</name>
</gene>
<dbReference type="GO" id="GO:0033528">
    <property type="term" value="P:S-methylmethionine cycle"/>
    <property type="evidence" value="ECO:0007669"/>
    <property type="project" value="TreeGrafter"/>
</dbReference>
<dbReference type="InterPro" id="IPR036589">
    <property type="entry name" value="HCY_dom_sf"/>
</dbReference>
<dbReference type="PANTHER" id="PTHR46015:SF1">
    <property type="entry name" value="HOMOCYSTEINE S-METHYLTRANSFERASE-LIKE ISOFORM 1"/>
    <property type="match status" value="1"/>
</dbReference>
<dbReference type="GO" id="GO:0008270">
    <property type="term" value="F:zinc ion binding"/>
    <property type="evidence" value="ECO:0007669"/>
    <property type="project" value="InterPro"/>
</dbReference>
<dbReference type="InterPro" id="IPR051486">
    <property type="entry name" value="Hcy_S-methyltransferase"/>
</dbReference>
<comment type="cofactor">
    <cofactor evidence="5">
        <name>Zn(2+)</name>
        <dbReference type="ChEBI" id="CHEBI:29105"/>
    </cofactor>
    <text evidence="5">Binds 1 zinc ion per subunit.</text>
</comment>
<evidence type="ECO:0000313" key="10">
    <source>
        <dbReference type="Proteomes" id="UP000294744"/>
    </source>
</evidence>
<dbReference type="PROSITE" id="PS50970">
    <property type="entry name" value="HCY"/>
    <property type="match status" value="1"/>
</dbReference>
<evidence type="ECO:0000256" key="2">
    <source>
        <dbReference type="ARBA" id="ARBA00022679"/>
    </source>
</evidence>
<evidence type="ECO:0000259" key="8">
    <source>
        <dbReference type="PROSITE" id="PS50970"/>
    </source>
</evidence>
<proteinExistence type="predicted"/>
<comment type="caution">
    <text evidence="9">The sequence shown here is derived from an EMBL/GenBank/DDBJ whole genome shotgun (WGS) entry which is preliminary data.</text>
</comment>
<reference evidence="9 10" key="1">
    <citation type="submission" date="2019-03" db="EMBL/GenBank/DDBJ databases">
        <title>Draft genome sequences of novel Actinobacteria.</title>
        <authorList>
            <person name="Sahin N."/>
            <person name="Ay H."/>
            <person name="Saygin H."/>
        </authorList>
    </citation>
    <scope>NUCLEOTIDE SEQUENCE [LARGE SCALE GENOMIC DNA]</scope>
    <source>
        <strain evidence="9 10">16K404</strain>
    </source>
</reference>
<keyword evidence="4 5" id="KW-0862">Zinc</keyword>
<evidence type="ECO:0000313" key="9">
    <source>
        <dbReference type="EMBL" id="TDC95188.1"/>
    </source>
</evidence>
<dbReference type="GO" id="GO:0008898">
    <property type="term" value="F:S-adenosylmethionine-homocysteine S-methyltransferase activity"/>
    <property type="evidence" value="ECO:0007669"/>
    <property type="project" value="TreeGrafter"/>
</dbReference>
<keyword evidence="10" id="KW-1185">Reference proteome</keyword>
<dbReference type="RefSeq" id="WP_132620431.1">
    <property type="nucleotide sequence ID" value="NZ_SMKV01000005.1"/>
</dbReference>
<evidence type="ECO:0000256" key="3">
    <source>
        <dbReference type="ARBA" id="ARBA00022723"/>
    </source>
</evidence>
<dbReference type="EC" id="2.1.1.10" evidence="9"/>
<dbReference type="OrthoDB" id="9803687at2"/>
<evidence type="ECO:0000256" key="4">
    <source>
        <dbReference type="ARBA" id="ARBA00022833"/>
    </source>
</evidence>
<feature type="binding site" evidence="5 6">
    <location>
        <position position="278"/>
    </location>
    <ligand>
        <name>Zn(2+)</name>
        <dbReference type="ChEBI" id="CHEBI:29105"/>
    </ligand>
</feature>
<evidence type="ECO:0000256" key="7">
    <source>
        <dbReference type="SAM" id="MobiDB-lite"/>
    </source>
</evidence>
<organism evidence="9 10">
    <name type="scientific">Saccharopolyspora aridisoli</name>
    <dbReference type="NCBI Taxonomy" id="2530385"/>
    <lineage>
        <taxon>Bacteria</taxon>
        <taxon>Bacillati</taxon>
        <taxon>Actinomycetota</taxon>
        <taxon>Actinomycetes</taxon>
        <taxon>Pseudonocardiales</taxon>
        <taxon>Pseudonocardiaceae</taxon>
        <taxon>Saccharopolyspora</taxon>
    </lineage>
</organism>
<evidence type="ECO:0000256" key="1">
    <source>
        <dbReference type="ARBA" id="ARBA00022603"/>
    </source>
</evidence>
<dbReference type="EMBL" id="SMKV01000005">
    <property type="protein sequence ID" value="TDC95188.1"/>
    <property type="molecule type" value="Genomic_DNA"/>
</dbReference>
<feature type="region of interest" description="Disordered" evidence="7">
    <location>
        <begin position="239"/>
        <end position="259"/>
    </location>
</feature>
<dbReference type="InterPro" id="IPR017226">
    <property type="entry name" value="BHMT-like"/>
</dbReference>
<keyword evidence="1 6" id="KW-0489">Methyltransferase</keyword>
<dbReference type="SUPFAM" id="SSF82282">
    <property type="entry name" value="Homocysteine S-methyltransferase"/>
    <property type="match status" value="1"/>
</dbReference>
<dbReference type="Proteomes" id="UP000294744">
    <property type="component" value="Unassembled WGS sequence"/>
</dbReference>
<dbReference type="InterPro" id="IPR003726">
    <property type="entry name" value="HCY_dom"/>
</dbReference>
<feature type="domain" description="Hcy-binding" evidence="8">
    <location>
        <begin position="1"/>
        <end position="292"/>
    </location>
</feature>